<dbReference type="STRING" id="145388.A0A0D2M9Y1"/>
<protein>
    <submittedName>
        <fullName evidence="7">Uncharacterized protein</fullName>
    </submittedName>
</protein>
<dbReference type="EMBL" id="KK101650">
    <property type="protein sequence ID" value="KIZ00105.1"/>
    <property type="molecule type" value="Genomic_DNA"/>
</dbReference>
<feature type="region of interest" description="Disordered" evidence="6">
    <location>
        <begin position="21"/>
        <end position="90"/>
    </location>
</feature>
<dbReference type="GO" id="GO:0016020">
    <property type="term" value="C:membrane"/>
    <property type="evidence" value="ECO:0007669"/>
    <property type="project" value="UniProtKB-SubCell"/>
</dbReference>
<dbReference type="PANTHER" id="PTHR42893">
    <property type="entry name" value="PROTEIN DETOXIFICATION 44, CHLOROPLASTIC-RELATED"/>
    <property type="match status" value="1"/>
</dbReference>
<dbReference type="InterPro" id="IPR044644">
    <property type="entry name" value="DinF-like"/>
</dbReference>
<accession>A0A0D2M9Y1</accession>
<proteinExistence type="inferred from homology"/>
<keyword evidence="3" id="KW-0812">Transmembrane</keyword>
<dbReference type="RefSeq" id="XP_013899124.1">
    <property type="nucleotide sequence ID" value="XM_014043670.1"/>
</dbReference>
<dbReference type="PANTHER" id="PTHR42893:SF46">
    <property type="entry name" value="PROTEIN DETOXIFICATION 44, CHLOROPLASTIC"/>
    <property type="match status" value="1"/>
</dbReference>
<evidence type="ECO:0000313" key="8">
    <source>
        <dbReference type="Proteomes" id="UP000054498"/>
    </source>
</evidence>
<evidence type="ECO:0000256" key="4">
    <source>
        <dbReference type="ARBA" id="ARBA00022989"/>
    </source>
</evidence>
<gene>
    <name evidence="7" type="ORF">MNEG_7859</name>
</gene>
<name>A0A0D2M9Y1_9CHLO</name>
<dbReference type="KEGG" id="mng:MNEG_7859"/>
<keyword evidence="5" id="KW-0472">Membrane</keyword>
<dbReference type="AlphaFoldDB" id="A0A0D2M9Y1"/>
<evidence type="ECO:0000256" key="1">
    <source>
        <dbReference type="ARBA" id="ARBA00004141"/>
    </source>
</evidence>
<evidence type="ECO:0000256" key="2">
    <source>
        <dbReference type="ARBA" id="ARBA00010199"/>
    </source>
</evidence>
<evidence type="ECO:0000256" key="5">
    <source>
        <dbReference type="ARBA" id="ARBA00023136"/>
    </source>
</evidence>
<dbReference type="GeneID" id="25740735"/>
<reference evidence="7 8" key="1">
    <citation type="journal article" date="2013" name="BMC Genomics">
        <title>Reconstruction of the lipid metabolism for the microalga Monoraphidium neglectum from its genome sequence reveals characteristics suitable for biofuel production.</title>
        <authorList>
            <person name="Bogen C."/>
            <person name="Al-Dilaimi A."/>
            <person name="Albersmeier A."/>
            <person name="Wichmann J."/>
            <person name="Grundmann M."/>
            <person name="Rupp O."/>
            <person name="Lauersen K.J."/>
            <person name="Blifernez-Klassen O."/>
            <person name="Kalinowski J."/>
            <person name="Goesmann A."/>
            <person name="Mussgnug J.H."/>
            <person name="Kruse O."/>
        </authorList>
    </citation>
    <scope>NUCLEOTIDE SEQUENCE [LARGE SCALE GENOMIC DNA]</scope>
    <source>
        <strain evidence="7 8">SAG 48.87</strain>
    </source>
</reference>
<sequence length="165" mass="16569">MADGAGGGAAATVTTHTVLSIARSVDDARTSDSSILGASDPLIRRYPSPRQRHPSPSATRDVRASRSRSPPPRGARAVRSGAGNGLSGGGHGGMSAGVDLSGVASSWAAWLQPTRLDREVALNALAVAGASMADPLMSLVDTAMVGRIGTAPLAALGSNGALFNW</sequence>
<keyword evidence="8" id="KW-1185">Reference proteome</keyword>
<dbReference type="OrthoDB" id="2126698at2759"/>
<organism evidence="7 8">
    <name type="scientific">Monoraphidium neglectum</name>
    <dbReference type="NCBI Taxonomy" id="145388"/>
    <lineage>
        <taxon>Eukaryota</taxon>
        <taxon>Viridiplantae</taxon>
        <taxon>Chlorophyta</taxon>
        <taxon>core chlorophytes</taxon>
        <taxon>Chlorophyceae</taxon>
        <taxon>CS clade</taxon>
        <taxon>Sphaeropleales</taxon>
        <taxon>Selenastraceae</taxon>
        <taxon>Monoraphidium</taxon>
    </lineage>
</organism>
<evidence type="ECO:0000313" key="7">
    <source>
        <dbReference type="EMBL" id="KIZ00105.1"/>
    </source>
</evidence>
<evidence type="ECO:0000256" key="6">
    <source>
        <dbReference type="SAM" id="MobiDB-lite"/>
    </source>
</evidence>
<evidence type="ECO:0000256" key="3">
    <source>
        <dbReference type="ARBA" id="ARBA00022692"/>
    </source>
</evidence>
<keyword evidence="4" id="KW-1133">Transmembrane helix</keyword>
<comment type="similarity">
    <text evidence="2">Belongs to the multi antimicrobial extrusion (MATE) (TC 2.A.66.1) family.</text>
</comment>
<comment type="subcellular location">
    <subcellularLocation>
        <location evidence="1">Membrane</location>
        <topology evidence="1">Multi-pass membrane protein</topology>
    </subcellularLocation>
</comment>
<dbReference type="Proteomes" id="UP000054498">
    <property type="component" value="Unassembled WGS sequence"/>
</dbReference>